<reference evidence="2 4" key="1">
    <citation type="journal article" date="2022" name="bioRxiv">
        <title>Prophages regulate Shewanella fidelis 3313 motility and biofilm formation: implications for gut colonization dynamics in Ciona robusta.</title>
        <authorList>
            <person name="Natarajan O."/>
            <person name="Gibboney S.L."/>
            <person name="Young M.N."/>
            <person name="Lim S.J."/>
            <person name="Pluta N."/>
            <person name="Atkinson C.G."/>
            <person name="Leigh B.A."/>
            <person name="Liberti A."/>
            <person name="Kees E.D."/>
            <person name="Breitbart M."/>
            <person name="Gralnick J.A."/>
            <person name="Dishaw L.J."/>
        </authorList>
    </citation>
    <scope>NUCLEOTIDE SEQUENCE [LARGE SCALE GENOMIC DNA]</scope>
    <source>
        <strain evidence="2 4">JG4066</strain>
    </source>
</reference>
<comment type="caution">
    <text evidence="1">The sequence shown here is derived from an EMBL/GenBank/DDBJ whole genome shotgun (WGS) entry which is preliminary data.</text>
</comment>
<protein>
    <recommendedName>
        <fullName evidence="5">MORN repeat variant</fullName>
    </recommendedName>
</protein>
<dbReference type="Pfam" id="PF07661">
    <property type="entry name" value="MORN_2"/>
    <property type="match status" value="2"/>
</dbReference>
<dbReference type="EMBL" id="JAPMLD010000001">
    <property type="protein sequence ID" value="MDW4822855.1"/>
    <property type="molecule type" value="Genomic_DNA"/>
</dbReference>
<proteinExistence type="predicted"/>
<evidence type="ECO:0000313" key="2">
    <source>
        <dbReference type="EMBL" id="MDW4822855.1"/>
    </source>
</evidence>
<evidence type="ECO:0000313" key="1">
    <source>
        <dbReference type="EMBL" id="MDR8524773.1"/>
    </source>
</evidence>
<sequence>MSQFLISKRLTSLVWIIFSLGAVTGCSGGRQVPVSLDDLAQGSCEAKYQSDCPMFYRGELFTGIAISGELEHFYRATQYENGLENGYSFSVFNSLLHETAWYKAGKLNGINTTYHFASTGKPQWLRVYQAGVKTEQSLYDESGVITSYKRFEGDEEVESISYAKGREWRLYYFVDGEKRQRNKDYYANGKLKSDSEFIYADYKKLKETSYYRNGGIKTQFSFDRVTQTAMLETFAAGGQRYSEQHYAYKPRSALHGVQLSFCVENKQVKSIKHYNMGVEEGEFAKYHCNGQLISKRTYINGVVIDKQIKTYDENGQVLVIKKLNGKGKVLQESYYDNEAAKWVTYSTAD</sequence>
<keyword evidence="4" id="KW-1185">Reference proteome</keyword>
<accession>A0AAW8NNJ7</accession>
<dbReference type="InterPro" id="IPR011652">
    <property type="entry name" value="MORN_2"/>
</dbReference>
<dbReference type="Gene3D" id="3.90.930.1">
    <property type="match status" value="1"/>
</dbReference>
<reference evidence="1" key="2">
    <citation type="submission" date="2022-11" db="EMBL/GenBank/DDBJ databases">
        <title>Prophages regulate Shewanella fidelis motility and biofilm formation: implications for gut colonization dynamics in Ciona robusta.</title>
        <authorList>
            <person name="Natarajan O."/>
            <person name="Gibboney S.L."/>
            <person name="Young M.N."/>
            <person name="Lim S.J."/>
            <person name="Pluta N."/>
            <person name="Atkinson C.G.F."/>
            <person name="Leigh B.A."/>
            <person name="Liberti A."/>
            <person name="Kees E."/>
            <person name="Breitbart M."/>
            <person name="Gralnick J."/>
            <person name="Dishaw L.J."/>
        </authorList>
    </citation>
    <scope>NUCLEOTIDE SEQUENCE</scope>
    <source>
        <strain evidence="1">3313</strain>
    </source>
</reference>
<evidence type="ECO:0000313" key="4">
    <source>
        <dbReference type="Proteomes" id="UP001271263"/>
    </source>
</evidence>
<evidence type="ECO:0000313" key="3">
    <source>
        <dbReference type="Proteomes" id="UP001259340"/>
    </source>
</evidence>
<dbReference type="Proteomes" id="UP001259340">
    <property type="component" value="Unassembled WGS sequence"/>
</dbReference>
<dbReference type="Proteomes" id="UP001271263">
    <property type="component" value="Unassembled WGS sequence"/>
</dbReference>
<dbReference type="EMBL" id="JAPMLE010000001">
    <property type="protein sequence ID" value="MDR8524773.1"/>
    <property type="molecule type" value="Genomic_DNA"/>
</dbReference>
<dbReference type="AlphaFoldDB" id="A0AAW8NNJ7"/>
<dbReference type="Gene3D" id="2.20.110.10">
    <property type="entry name" value="Histone H3 K4-specific methyltransferase SET7/9 N-terminal domain"/>
    <property type="match status" value="1"/>
</dbReference>
<dbReference type="SUPFAM" id="SSF82185">
    <property type="entry name" value="Histone H3 K4-specific methyltransferase SET7/9 N-terminal domain"/>
    <property type="match status" value="1"/>
</dbReference>
<evidence type="ECO:0008006" key="5">
    <source>
        <dbReference type="Google" id="ProtNLM"/>
    </source>
</evidence>
<name>A0AAW8NNJ7_9GAMM</name>
<gene>
    <name evidence="1" type="ORF">OS133_14225</name>
    <name evidence="2" type="ORF">OS134_02085</name>
</gene>
<organism evidence="1 3">
    <name type="scientific">Shewanella fidelis</name>
    <dbReference type="NCBI Taxonomy" id="173509"/>
    <lineage>
        <taxon>Bacteria</taxon>
        <taxon>Pseudomonadati</taxon>
        <taxon>Pseudomonadota</taxon>
        <taxon>Gammaproteobacteria</taxon>
        <taxon>Alteromonadales</taxon>
        <taxon>Shewanellaceae</taxon>
        <taxon>Shewanella</taxon>
    </lineage>
</organism>
<dbReference type="RefSeq" id="WP_310655211.1">
    <property type="nucleotide sequence ID" value="NZ_JAPMLA010000002.1"/>
</dbReference>